<dbReference type="EMBL" id="CP034279">
    <property type="protein sequence ID" value="QGV77289.1"/>
    <property type="molecule type" value="Genomic_DNA"/>
</dbReference>
<comment type="similarity">
    <text evidence="1">Belongs to the barstar family.</text>
</comment>
<dbReference type="InterPro" id="IPR000468">
    <property type="entry name" value="Barstar"/>
</dbReference>
<keyword evidence="4" id="KW-1185">Reference proteome</keyword>
<dbReference type="KEGG" id="sfic:EIZ62_02730"/>
<dbReference type="Pfam" id="PF01337">
    <property type="entry name" value="Barstar"/>
    <property type="match status" value="1"/>
</dbReference>
<sequence>MEVVIEGAVIRSAPDFHRFLAQALDFGPYYGANLSALWDRLTTDVERPVEIVWKDAHLSRAAFGENVFDQIRDLLLRVQEQDRANDESKRFSVTFD</sequence>
<proteinExistence type="inferred from homology"/>
<evidence type="ECO:0000256" key="1">
    <source>
        <dbReference type="ARBA" id="ARBA00006845"/>
    </source>
</evidence>
<dbReference type="Gene3D" id="3.30.370.10">
    <property type="entry name" value="Barstar-like"/>
    <property type="match status" value="1"/>
</dbReference>
<organism evidence="3 4">
    <name type="scientific">Streptomyces ficellus</name>
    <dbReference type="NCBI Taxonomy" id="1977088"/>
    <lineage>
        <taxon>Bacteria</taxon>
        <taxon>Bacillati</taxon>
        <taxon>Actinomycetota</taxon>
        <taxon>Actinomycetes</taxon>
        <taxon>Kitasatosporales</taxon>
        <taxon>Streptomycetaceae</taxon>
        <taxon>Streptomyces</taxon>
    </lineage>
</organism>
<dbReference type="InterPro" id="IPR035905">
    <property type="entry name" value="Barstar-like_sf"/>
</dbReference>
<dbReference type="SUPFAM" id="SSF52038">
    <property type="entry name" value="Barstar-related"/>
    <property type="match status" value="1"/>
</dbReference>
<evidence type="ECO:0000313" key="3">
    <source>
        <dbReference type="EMBL" id="QGV77289.1"/>
    </source>
</evidence>
<accession>A0A6I6FFF2</accession>
<reference evidence="3 4" key="1">
    <citation type="submission" date="2018-12" db="EMBL/GenBank/DDBJ databases">
        <title>Complete genome sequence of Streptomyces ficellus NRRL8067, the producer of ficellomycin, feldamycin and nojirimycin.</title>
        <authorList>
            <person name="Zhang H."/>
            <person name="Yue R."/>
            <person name="Liu Y."/>
            <person name="Li M."/>
            <person name="Mu H."/>
            <person name="Zhang J."/>
        </authorList>
    </citation>
    <scope>NUCLEOTIDE SEQUENCE [LARGE SCALE GENOMIC DNA]</scope>
    <source>
        <strain evidence="3 4">NRRL 8067</strain>
    </source>
</reference>
<dbReference type="OrthoDB" id="5184890at2"/>
<dbReference type="AlphaFoldDB" id="A0A6I6FFF2"/>
<feature type="domain" description="Barstar (barnase inhibitor)" evidence="2">
    <location>
        <begin position="2"/>
        <end position="93"/>
    </location>
</feature>
<dbReference type="Proteomes" id="UP000422572">
    <property type="component" value="Chromosome"/>
</dbReference>
<evidence type="ECO:0000313" key="4">
    <source>
        <dbReference type="Proteomes" id="UP000422572"/>
    </source>
</evidence>
<evidence type="ECO:0000259" key="2">
    <source>
        <dbReference type="Pfam" id="PF01337"/>
    </source>
</evidence>
<name>A0A6I6FFF2_9ACTN</name>
<gene>
    <name evidence="3" type="ORF">EIZ62_02730</name>
</gene>
<protein>
    <submittedName>
        <fullName evidence="3">Barnase inhibitor</fullName>
    </submittedName>
</protein>
<dbReference type="RefSeq" id="WP_156691110.1">
    <property type="nucleotide sequence ID" value="NZ_CP034279.1"/>
</dbReference>